<evidence type="ECO:0000256" key="6">
    <source>
        <dbReference type="SAM" id="Phobius"/>
    </source>
</evidence>
<comment type="subcellular location">
    <subcellularLocation>
        <location evidence="1">Cell membrane</location>
        <topology evidence="1">Multi-pass membrane protein</topology>
    </subcellularLocation>
</comment>
<dbReference type="InterPro" id="IPR004477">
    <property type="entry name" value="ComEC_N"/>
</dbReference>
<dbReference type="PANTHER" id="PTHR30619:SF7">
    <property type="entry name" value="BETA-LACTAMASE DOMAIN PROTEIN"/>
    <property type="match status" value="1"/>
</dbReference>
<evidence type="ECO:0000313" key="10">
    <source>
        <dbReference type="Proteomes" id="UP000177130"/>
    </source>
</evidence>
<evidence type="ECO:0008006" key="11">
    <source>
        <dbReference type="Google" id="ProtNLM"/>
    </source>
</evidence>
<feature type="transmembrane region" description="Helical" evidence="6">
    <location>
        <begin position="272"/>
        <end position="295"/>
    </location>
</feature>
<evidence type="ECO:0000256" key="5">
    <source>
        <dbReference type="ARBA" id="ARBA00023136"/>
    </source>
</evidence>
<feature type="transmembrane region" description="Helical" evidence="6">
    <location>
        <begin position="301"/>
        <end position="334"/>
    </location>
</feature>
<keyword evidence="2" id="KW-1003">Cell membrane</keyword>
<keyword evidence="3 6" id="KW-0812">Transmembrane</keyword>
<organism evidence="9 10">
    <name type="scientific">Candidatus Taylorbacteria bacterium RIFCSPHIGHO2_02_FULL_43_32b</name>
    <dbReference type="NCBI Taxonomy" id="1802306"/>
    <lineage>
        <taxon>Bacteria</taxon>
        <taxon>Candidatus Tayloriibacteriota</taxon>
    </lineage>
</organism>
<proteinExistence type="predicted"/>
<feature type="transmembrane region" description="Helical" evidence="6">
    <location>
        <begin position="44"/>
        <end position="61"/>
    </location>
</feature>
<dbReference type="InterPro" id="IPR052159">
    <property type="entry name" value="Competence_DNA_uptake"/>
</dbReference>
<evidence type="ECO:0000256" key="3">
    <source>
        <dbReference type="ARBA" id="ARBA00022692"/>
    </source>
</evidence>
<dbReference type="InterPro" id="IPR025405">
    <property type="entry name" value="DUF4131"/>
</dbReference>
<feature type="transmembrane region" description="Helical" evidence="6">
    <location>
        <begin position="398"/>
        <end position="417"/>
    </location>
</feature>
<gene>
    <name evidence="9" type="ORF">A3C72_00715</name>
</gene>
<dbReference type="STRING" id="1802306.A3C72_00715"/>
<dbReference type="NCBIfam" id="TIGR00360">
    <property type="entry name" value="ComEC_N-term"/>
    <property type="match status" value="1"/>
</dbReference>
<evidence type="ECO:0000256" key="4">
    <source>
        <dbReference type="ARBA" id="ARBA00022989"/>
    </source>
</evidence>
<feature type="transmembrane region" description="Helical" evidence="6">
    <location>
        <begin position="492"/>
        <end position="512"/>
    </location>
</feature>
<keyword evidence="5 6" id="KW-0472">Membrane</keyword>
<feature type="transmembrane region" description="Helical" evidence="6">
    <location>
        <begin position="423"/>
        <end position="444"/>
    </location>
</feature>
<name>A0A1G2MH54_9BACT</name>
<feature type="transmembrane region" description="Helical" evidence="6">
    <location>
        <begin position="370"/>
        <end position="386"/>
    </location>
</feature>
<evidence type="ECO:0000259" key="8">
    <source>
        <dbReference type="Pfam" id="PF13567"/>
    </source>
</evidence>
<comment type="caution">
    <text evidence="9">The sequence shown here is derived from an EMBL/GenBank/DDBJ whole genome shotgun (WGS) entry which is preliminary data.</text>
</comment>
<evidence type="ECO:0000259" key="7">
    <source>
        <dbReference type="Pfam" id="PF03772"/>
    </source>
</evidence>
<dbReference type="AlphaFoldDB" id="A0A1G2MH54"/>
<sequence length="523" mass="57865">MAQVSGFQKIYNIYVTNITLFVIAVGFVFGVFVESILRIGPSQAFFLFVLGGAIFLAQKIISKNDFADQKKFYVAIFLLSMALGSLRLTVALPQNFTLESFIDKKINIEGLIVEEEDRRESQTFLTVEVGRVGKVLDEKIISEIKKSRTKILVKTAEFQRFSYGDGVLIGGTLGKPKSFETKGGGEFDYASYLEKDGILYIVGKASVEKISEGGGSSVKRILFSVKNKFIDSLRKNINEPEVSLLSGLVVGGKQSLGKEWTERFQRTGVMHIVVLSGYNITIVASSVIKFFGIFLSSAASMFIGVLAIILFAIMTGGSATVVRATIMAIIALLARYTKRRYAVTRALIIAAVLMVVHNPLIVVFDPSFQLSFMATIALVYVSPLVESKAKFITEKFHVREIVVSTIATQIFVLPLLLHMTGNFSVVALPVNLLILGFIPLTMFYGFLAGMIGIVFSAIALPFAYLAYALLFYEMKIVELFSAVPFASFSLSVFPIWLVFITYALMIYGLYVWHSRKQLKNAKL</sequence>
<dbReference type="Pfam" id="PF13567">
    <property type="entry name" value="DUF4131"/>
    <property type="match status" value="1"/>
</dbReference>
<dbReference type="GO" id="GO:0005886">
    <property type="term" value="C:plasma membrane"/>
    <property type="evidence" value="ECO:0007669"/>
    <property type="project" value="UniProtKB-SubCell"/>
</dbReference>
<dbReference type="PANTHER" id="PTHR30619">
    <property type="entry name" value="DNA INTERNALIZATION/COMPETENCE PROTEIN COMEC/REC2"/>
    <property type="match status" value="1"/>
</dbReference>
<dbReference type="Pfam" id="PF03772">
    <property type="entry name" value="Competence"/>
    <property type="match status" value="1"/>
</dbReference>
<keyword evidence="4 6" id="KW-1133">Transmembrane helix</keyword>
<feature type="transmembrane region" description="Helical" evidence="6">
    <location>
        <begin position="346"/>
        <end position="364"/>
    </location>
</feature>
<dbReference type="Proteomes" id="UP000177130">
    <property type="component" value="Unassembled WGS sequence"/>
</dbReference>
<accession>A0A1G2MH54</accession>
<protein>
    <recommendedName>
        <fullName evidence="11">ComEC/Rec2-related protein domain-containing protein</fullName>
    </recommendedName>
</protein>
<feature type="transmembrane region" description="Helical" evidence="6">
    <location>
        <begin position="73"/>
        <end position="92"/>
    </location>
</feature>
<feature type="transmembrane region" description="Helical" evidence="6">
    <location>
        <begin position="12"/>
        <end position="32"/>
    </location>
</feature>
<feature type="domain" description="ComEC/Rec2-related protein" evidence="7">
    <location>
        <begin position="248"/>
        <end position="514"/>
    </location>
</feature>
<evidence type="ECO:0000313" key="9">
    <source>
        <dbReference type="EMBL" id="OHA23260.1"/>
    </source>
</evidence>
<dbReference type="EMBL" id="MHRK01000039">
    <property type="protein sequence ID" value="OHA23260.1"/>
    <property type="molecule type" value="Genomic_DNA"/>
</dbReference>
<feature type="domain" description="DUF4131" evidence="8">
    <location>
        <begin position="44"/>
        <end position="200"/>
    </location>
</feature>
<evidence type="ECO:0000256" key="1">
    <source>
        <dbReference type="ARBA" id="ARBA00004651"/>
    </source>
</evidence>
<feature type="transmembrane region" description="Helical" evidence="6">
    <location>
        <begin position="451"/>
        <end position="472"/>
    </location>
</feature>
<evidence type="ECO:0000256" key="2">
    <source>
        <dbReference type="ARBA" id="ARBA00022475"/>
    </source>
</evidence>
<reference evidence="9 10" key="1">
    <citation type="journal article" date="2016" name="Nat. Commun.">
        <title>Thousands of microbial genomes shed light on interconnected biogeochemical processes in an aquifer system.</title>
        <authorList>
            <person name="Anantharaman K."/>
            <person name="Brown C.T."/>
            <person name="Hug L.A."/>
            <person name="Sharon I."/>
            <person name="Castelle C.J."/>
            <person name="Probst A.J."/>
            <person name="Thomas B.C."/>
            <person name="Singh A."/>
            <person name="Wilkins M.J."/>
            <person name="Karaoz U."/>
            <person name="Brodie E.L."/>
            <person name="Williams K.H."/>
            <person name="Hubbard S.S."/>
            <person name="Banfield J.F."/>
        </authorList>
    </citation>
    <scope>NUCLEOTIDE SEQUENCE [LARGE SCALE GENOMIC DNA]</scope>
</reference>